<reference evidence="4" key="1">
    <citation type="journal article" date="2023" name="Mol. Phylogenet. Evol.">
        <title>Genome-scale phylogeny and comparative genomics of the fungal order Sordariales.</title>
        <authorList>
            <person name="Hensen N."/>
            <person name="Bonometti L."/>
            <person name="Westerberg I."/>
            <person name="Brannstrom I.O."/>
            <person name="Guillou S."/>
            <person name="Cros-Aarteil S."/>
            <person name="Calhoun S."/>
            <person name="Haridas S."/>
            <person name="Kuo A."/>
            <person name="Mondo S."/>
            <person name="Pangilinan J."/>
            <person name="Riley R."/>
            <person name="LaButti K."/>
            <person name="Andreopoulos B."/>
            <person name="Lipzen A."/>
            <person name="Chen C."/>
            <person name="Yan M."/>
            <person name="Daum C."/>
            <person name="Ng V."/>
            <person name="Clum A."/>
            <person name="Steindorff A."/>
            <person name="Ohm R.A."/>
            <person name="Martin F."/>
            <person name="Silar P."/>
            <person name="Natvig D.O."/>
            <person name="Lalanne C."/>
            <person name="Gautier V."/>
            <person name="Ament-Velasquez S.L."/>
            <person name="Kruys A."/>
            <person name="Hutchinson M.I."/>
            <person name="Powell A.J."/>
            <person name="Barry K."/>
            <person name="Miller A.N."/>
            <person name="Grigoriev I.V."/>
            <person name="Debuchy R."/>
            <person name="Gladieux P."/>
            <person name="Hiltunen Thoren M."/>
            <person name="Johannesson H."/>
        </authorList>
    </citation>
    <scope>NUCLEOTIDE SEQUENCE [LARGE SCALE GENOMIC DNA]</scope>
    <source>
        <strain evidence="4">CBS 340.73</strain>
    </source>
</reference>
<dbReference type="Pfam" id="PF00106">
    <property type="entry name" value="adh_short"/>
    <property type="match status" value="1"/>
</dbReference>
<dbReference type="InterPro" id="IPR057326">
    <property type="entry name" value="KR_dom"/>
</dbReference>
<dbReference type="PANTHER" id="PTHR43157">
    <property type="entry name" value="PHOSPHATIDYLINOSITOL-GLYCAN BIOSYNTHESIS CLASS F PROTEIN-RELATED"/>
    <property type="match status" value="1"/>
</dbReference>
<comment type="caution">
    <text evidence="3">The sequence shown here is derived from an EMBL/GenBank/DDBJ whole genome shotgun (WGS) entry which is preliminary data.</text>
</comment>
<evidence type="ECO:0000313" key="3">
    <source>
        <dbReference type="EMBL" id="KAK3934276.1"/>
    </source>
</evidence>
<dbReference type="PRINTS" id="PR00081">
    <property type="entry name" value="GDHRDH"/>
</dbReference>
<dbReference type="AlphaFoldDB" id="A0AAN6MVJ3"/>
<name>A0AAN6MVJ3_9PEZI</name>
<dbReference type="PANTHER" id="PTHR43157:SF61">
    <property type="entry name" value="DEHYDROGENASE_REDUCTASE FAMILY PROTEIN, PUTATIVE (AFU_ORTHOLOGUE AFUA_3G01250)-RELATED"/>
    <property type="match status" value="1"/>
</dbReference>
<organism evidence="3 4">
    <name type="scientific">Diplogelasinospora grovesii</name>
    <dbReference type="NCBI Taxonomy" id="303347"/>
    <lineage>
        <taxon>Eukaryota</taxon>
        <taxon>Fungi</taxon>
        <taxon>Dikarya</taxon>
        <taxon>Ascomycota</taxon>
        <taxon>Pezizomycotina</taxon>
        <taxon>Sordariomycetes</taxon>
        <taxon>Sordariomycetidae</taxon>
        <taxon>Sordariales</taxon>
        <taxon>Diplogelasinosporaceae</taxon>
        <taxon>Diplogelasinospora</taxon>
    </lineage>
</organism>
<feature type="domain" description="Ketoreductase" evidence="2">
    <location>
        <begin position="30"/>
        <end position="210"/>
    </location>
</feature>
<dbReference type="InterPro" id="IPR036291">
    <property type="entry name" value="NAD(P)-bd_dom_sf"/>
</dbReference>
<evidence type="ECO:0000259" key="2">
    <source>
        <dbReference type="SMART" id="SM00822"/>
    </source>
</evidence>
<sequence>MPFFDFIHDQREKLPLATSLVPSTVNIKDGTYIVTGANTGLGLECARHLVSLGAGRVILAVRSVSKGEAALADIRKTTARRTAGEVWELDLSSFASVDAFIARLNTLDRIDGLINNASVAMPNHTFAQGADVETSIFVNVVTTMLLTVRAVPKLQESAQKFNMTPHLVIVSSNAGIGNDMKGRVERCQGDVFAAVSKPEGFTAFSQYPTTKLLQIYAVRELASLLPVKQTGVVINHVNPGLCYTELDRNAGILGKLYMAIFRKLLARTAEEGSRTLLQAVWAGQESHGTYCSECRIRDEKIPEWIADENGHKTQRRVWEDLVKRLDKLDHGIDVAELLGSKTAEAK</sequence>
<dbReference type="InterPro" id="IPR002347">
    <property type="entry name" value="SDR_fam"/>
</dbReference>
<keyword evidence="4" id="KW-1185">Reference proteome</keyword>
<dbReference type="GO" id="GO:0016491">
    <property type="term" value="F:oxidoreductase activity"/>
    <property type="evidence" value="ECO:0007669"/>
    <property type="project" value="UniProtKB-KW"/>
</dbReference>
<accession>A0AAN6MVJ3</accession>
<dbReference type="SMART" id="SM00822">
    <property type="entry name" value="PKS_KR"/>
    <property type="match status" value="1"/>
</dbReference>
<dbReference type="EMBL" id="MU854008">
    <property type="protein sequence ID" value="KAK3934276.1"/>
    <property type="molecule type" value="Genomic_DNA"/>
</dbReference>
<dbReference type="Gene3D" id="3.40.50.720">
    <property type="entry name" value="NAD(P)-binding Rossmann-like Domain"/>
    <property type="match status" value="1"/>
</dbReference>
<evidence type="ECO:0000313" key="4">
    <source>
        <dbReference type="Proteomes" id="UP001303473"/>
    </source>
</evidence>
<gene>
    <name evidence="3" type="ORF">QBC46DRAFT_300110</name>
</gene>
<evidence type="ECO:0000256" key="1">
    <source>
        <dbReference type="ARBA" id="ARBA00023002"/>
    </source>
</evidence>
<proteinExistence type="predicted"/>
<protein>
    <submittedName>
        <fullName evidence="3">Short chain dehydrogenase/ reductase</fullName>
    </submittedName>
</protein>
<dbReference type="Proteomes" id="UP001303473">
    <property type="component" value="Unassembled WGS sequence"/>
</dbReference>
<dbReference type="SUPFAM" id="SSF51735">
    <property type="entry name" value="NAD(P)-binding Rossmann-fold domains"/>
    <property type="match status" value="1"/>
</dbReference>
<keyword evidence="1" id="KW-0560">Oxidoreductase</keyword>